<reference evidence="2" key="2">
    <citation type="submission" date="2015-01" db="EMBL/GenBank/DDBJ databases">
        <title>Evolutionary Origins and Diversification of the Mycorrhizal Mutualists.</title>
        <authorList>
            <consortium name="DOE Joint Genome Institute"/>
            <consortium name="Mycorrhizal Genomics Consortium"/>
            <person name="Kohler A."/>
            <person name="Kuo A."/>
            <person name="Nagy L.G."/>
            <person name="Floudas D."/>
            <person name="Copeland A."/>
            <person name="Barry K.W."/>
            <person name="Cichocki N."/>
            <person name="Veneault-Fourrey C."/>
            <person name="LaButti K."/>
            <person name="Lindquist E.A."/>
            <person name="Lipzen A."/>
            <person name="Lundell T."/>
            <person name="Morin E."/>
            <person name="Murat C."/>
            <person name="Riley R."/>
            <person name="Ohm R."/>
            <person name="Sun H."/>
            <person name="Tunlid A."/>
            <person name="Henrissat B."/>
            <person name="Grigoriev I.V."/>
            <person name="Hibbett D.S."/>
            <person name="Martin F."/>
        </authorList>
    </citation>
    <scope>NUCLEOTIDE SEQUENCE [LARGE SCALE GENOMIC DNA]</scope>
    <source>
        <strain evidence="2">MUT 4182</strain>
    </source>
</reference>
<keyword evidence="2" id="KW-1185">Reference proteome</keyword>
<sequence length="272" mass="31035">MSSAPPVERFKGIDWEECNEFILAIRTRAFWEGKQRDPNWMADFAATNVSHKALLWHSRLPEDVRQDWSKLEAAFFDRWAPPEYDEEPQDKFIPAAAPSLNRNDKSDNPLQGILKLVLNESDATYYASFPNGSKFCRWTEDVSRAIHVRCNSSFSAALLERIDPSCHSWLAVQWNSTPLNLGNGSTNYTRVARVDSDTLKSSLGDDTPFQLMTCTVLANGEVIPVWKKDETNKTRLFAFINSSTLYLAPDPEAYSKDNLSEKRVKLFVEPIY</sequence>
<dbReference type="AlphaFoldDB" id="A0A0C3QQA3"/>
<gene>
    <name evidence="1" type="ORF">M407DRAFT_20366</name>
</gene>
<proteinExistence type="predicted"/>
<dbReference type="HOGENOM" id="CLU_061438_1_0_1"/>
<protein>
    <submittedName>
        <fullName evidence="1">Uncharacterized protein</fullName>
    </submittedName>
</protein>
<dbReference type="EMBL" id="KN822970">
    <property type="protein sequence ID" value="KIO30651.1"/>
    <property type="molecule type" value="Genomic_DNA"/>
</dbReference>
<name>A0A0C3QQA3_9AGAM</name>
<evidence type="ECO:0000313" key="1">
    <source>
        <dbReference type="EMBL" id="KIO30651.1"/>
    </source>
</evidence>
<dbReference type="Proteomes" id="UP000054248">
    <property type="component" value="Unassembled WGS sequence"/>
</dbReference>
<accession>A0A0C3QQA3</accession>
<organism evidence="1 2">
    <name type="scientific">Tulasnella calospora MUT 4182</name>
    <dbReference type="NCBI Taxonomy" id="1051891"/>
    <lineage>
        <taxon>Eukaryota</taxon>
        <taxon>Fungi</taxon>
        <taxon>Dikarya</taxon>
        <taxon>Basidiomycota</taxon>
        <taxon>Agaricomycotina</taxon>
        <taxon>Agaricomycetes</taxon>
        <taxon>Cantharellales</taxon>
        <taxon>Tulasnellaceae</taxon>
        <taxon>Tulasnella</taxon>
    </lineage>
</organism>
<reference evidence="1 2" key="1">
    <citation type="submission" date="2014-04" db="EMBL/GenBank/DDBJ databases">
        <authorList>
            <consortium name="DOE Joint Genome Institute"/>
            <person name="Kuo A."/>
            <person name="Girlanda M."/>
            <person name="Perotto S."/>
            <person name="Kohler A."/>
            <person name="Nagy L.G."/>
            <person name="Floudas D."/>
            <person name="Copeland A."/>
            <person name="Barry K.W."/>
            <person name="Cichocki N."/>
            <person name="Veneault-Fourrey C."/>
            <person name="LaButti K."/>
            <person name="Lindquist E.A."/>
            <person name="Lipzen A."/>
            <person name="Lundell T."/>
            <person name="Morin E."/>
            <person name="Murat C."/>
            <person name="Sun H."/>
            <person name="Tunlid A."/>
            <person name="Henrissat B."/>
            <person name="Grigoriev I.V."/>
            <person name="Hibbett D.S."/>
            <person name="Martin F."/>
            <person name="Nordberg H.P."/>
            <person name="Cantor M.N."/>
            <person name="Hua S.X."/>
        </authorList>
    </citation>
    <scope>NUCLEOTIDE SEQUENCE [LARGE SCALE GENOMIC DNA]</scope>
    <source>
        <strain evidence="1 2">MUT 4182</strain>
    </source>
</reference>
<evidence type="ECO:0000313" key="2">
    <source>
        <dbReference type="Proteomes" id="UP000054248"/>
    </source>
</evidence>